<evidence type="ECO:0000259" key="5">
    <source>
        <dbReference type="PROSITE" id="PS51462"/>
    </source>
</evidence>
<dbReference type="PROSITE" id="PS51462">
    <property type="entry name" value="NUDIX"/>
    <property type="match status" value="1"/>
</dbReference>
<dbReference type="InterPro" id="IPR000086">
    <property type="entry name" value="NUDIX_hydrolase_dom"/>
</dbReference>
<dbReference type="Gene3D" id="3.90.79.10">
    <property type="entry name" value="Nucleoside Triphosphate Pyrophosphohydrolase"/>
    <property type="match status" value="1"/>
</dbReference>
<dbReference type="InterPro" id="IPR020084">
    <property type="entry name" value="NUDIX_hydrolase_CS"/>
</dbReference>
<evidence type="ECO:0000256" key="4">
    <source>
        <dbReference type="RuleBase" id="RU003476"/>
    </source>
</evidence>
<gene>
    <name evidence="6" type="ORF">GCM10009554_82190</name>
</gene>
<dbReference type="PRINTS" id="PR00502">
    <property type="entry name" value="NUDIXFAMILY"/>
</dbReference>
<organism evidence="6 7">
    <name type="scientific">Kribbella koreensis</name>
    <dbReference type="NCBI Taxonomy" id="57909"/>
    <lineage>
        <taxon>Bacteria</taxon>
        <taxon>Bacillati</taxon>
        <taxon>Actinomycetota</taxon>
        <taxon>Actinomycetes</taxon>
        <taxon>Propionibacteriales</taxon>
        <taxon>Kribbellaceae</taxon>
        <taxon>Kribbella</taxon>
    </lineage>
</organism>
<evidence type="ECO:0000256" key="2">
    <source>
        <dbReference type="ARBA" id="ARBA00005582"/>
    </source>
</evidence>
<keyword evidence="3 4" id="KW-0378">Hydrolase</keyword>
<evidence type="ECO:0000313" key="6">
    <source>
        <dbReference type="EMBL" id="GAA0963162.1"/>
    </source>
</evidence>
<comment type="similarity">
    <text evidence="2 4">Belongs to the Nudix hydrolase family.</text>
</comment>
<keyword evidence="7" id="KW-1185">Reference proteome</keyword>
<comment type="caution">
    <text evidence="6">The sequence shown here is derived from an EMBL/GenBank/DDBJ whole genome shotgun (WGS) entry which is preliminary data.</text>
</comment>
<dbReference type="SUPFAM" id="SSF55811">
    <property type="entry name" value="Nudix"/>
    <property type="match status" value="1"/>
</dbReference>
<dbReference type="GO" id="GO:0016787">
    <property type="term" value="F:hydrolase activity"/>
    <property type="evidence" value="ECO:0007669"/>
    <property type="project" value="UniProtKB-KW"/>
</dbReference>
<dbReference type="Pfam" id="PF00293">
    <property type="entry name" value="NUDIX"/>
    <property type="match status" value="1"/>
</dbReference>
<evidence type="ECO:0000256" key="1">
    <source>
        <dbReference type="ARBA" id="ARBA00001946"/>
    </source>
</evidence>
<dbReference type="CDD" id="cd04683">
    <property type="entry name" value="NUDIX_Hydrolase"/>
    <property type="match status" value="1"/>
</dbReference>
<dbReference type="Proteomes" id="UP001500542">
    <property type="component" value="Unassembled WGS sequence"/>
</dbReference>
<feature type="domain" description="Nudix hydrolase" evidence="5">
    <location>
        <begin position="19"/>
        <end position="152"/>
    </location>
</feature>
<name>A0ABN1RT24_9ACTN</name>
<reference evidence="6 7" key="1">
    <citation type="journal article" date="2019" name="Int. J. Syst. Evol. Microbiol.">
        <title>The Global Catalogue of Microorganisms (GCM) 10K type strain sequencing project: providing services to taxonomists for standard genome sequencing and annotation.</title>
        <authorList>
            <consortium name="The Broad Institute Genomics Platform"/>
            <consortium name="The Broad Institute Genome Sequencing Center for Infectious Disease"/>
            <person name="Wu L."/>
            <person name="Ma J."/>
        </authorList>
    </citation>
    <scope>NUCLEOTIDE SEQUENCE [LARGE SCALE GENOMIC DNA]</scope>
    <source>
        <strain evidence="6 7">JCM 10977</strain>
    </source>
</reference>
<dbReference type="PANTHER" id="PTHR43046:SF16">
    <property type="entry name" value="ADP-RIBOSE PYROPHOSPHATASE YJHB-RELATED"/>
    <property type="match status" value="1"/>
</dbReference>
<sequence>MRPSLMSGDLGLGRMDRFRVIPAAYVALRRGDEVLLLLRANTGYMDGFWAMAAGHVEQGESVLAAAIREVREEVGVEIDPADLVPVTAMHRTGGNGLPIDERVDFFFTATRWTGEPRLMEPGKAAGLEWFSLDKLPDPVVPHEARVLAGLRSGGLPAVIAQGFE</sequence>
<dbReference type="PROSITE" id="PS00893">
    <property type="entry name" value="NUDIX_BOX"/>
    <property type="match status" value="1"/>
</dbReference>
<proteinExistence type="inferred from homology"/>
<comment type="cofactor">
    <cofactor evidence="1">
        <name>Mg(2+)</name>
        <dbReference type="ChEBI" id="CHEBI:18420"/>
    </cofactor>
</comment>
<evidence type="ECO:0000313" key="7">
    <source>
        <dbReference type="Proteomes" id="UP001500542"/>
    </source>
</evidence>
<evidence type="ECO:0000256" key="3">
    <source>
        <dbReference type="ARBA" id="ARBA00022801"/>
    </source>
</evidence>
<protein>
    <submittedName>
        <fullName evidence="6">NUDIX hydrolase</fullName>
    </submittedName>
</protein>
<dbReference type="InterPro" id="IPR020476">
    <property type="entry name" value="Nudix_hydrolase"/>
</dbReference>
<dbReference type="PANTHER" id="PTHR43046">
    <property type="entry name" value="GDP-MANNOSE MANNOSYL HYDROLASE"/>
    <property type="match status" value="1"/>
</dbReference>
<dbReference type="EMBL" id="BAAAHK010000025">
    <property type="protein sequence ID" value="GAA0963162.1"/>
    <property type="molecule type" value="Genomic_DNA"/>
</dbReference>
<accession>A0ABN1RT24</accession>
<dbReference type="InterPro" id="IPR015797">
    <property type="entry name" value="NUDIX_hydrolase-like_dom_sf"/>
</dbReference>